<dbReference type="CDD" id="cd00093">
    <property type="entry name" value="HTH_XRE"/>
    <property type="match status" value="1"/>
</dbReference>
<dbReference type="InterPro" id="IPR010982">
    <property type="entry name" value="Lambda_DNA-bd_dom_sf"/>
</dbReference>
<dbReference type="RefSeq" id="WP_015091820.1">
    <property type="nucleotide sequence ID" value="NC_019567.1"/>
</dbReference>
<organism evidence="2 3">
    <name type="scientific">Bdellovibrio bacteriovorus str. Tiberius</name>
    <dbReference type="NCBI Taxonomy" id="1069642"/>
    <lineage>
        <taxon>Bacteria</taxon>
        <taxon>Pseudomonadati</taxon>
        <taxon>Bdellovibrionota</taxon>
        <taxon>Bdellovibrionia</taxon>
        <taxon>Bdellovibrionales</taxon>
        <taxon>Pseudobdellovibrionaceae</taxon>
        <taxon>Bdellovibrio</taxon>
    </lineage>
</organism>
<evidence type="ECO:0000313" key="2">
    <source>
        <dbReference type="EMBL" id="AFY02390.1"/>
    </source>
</evidence>
<dbReference type="GO" id="GO:0003677">
    <property type="term" value="F:DNA binding"/>
    <property type="evidence" value="ECO:0007669"/>
    <property type="project" value="InterPro"/>
</dbReference>
<dbReference type="SMART" id="SM00530">
    <property type="entry name" value="HTH_XRE"/>
    <property type="match status" value="1"/>
</dbReference>
<sequence length="103" mass="11332">MSTKKGSDALEMMEAKYGRLSVASLLVSWRTSDELSQTQFAKKLGMSVQSLCDLEKGRRIPSPGRAAKIAKKMGYPEIALVTLALRDALYAEGFKYNVKLESA</sequence>
<dbReference type="Proteomes" id="UP000010074">
    <property type="component" value="Chromosome"/>
</dbReference>
<proteinExistence type="predicted"/>
<dbReference type="HOGENOM" id="CLU_176210_0_0_7"/>
<dbReference type="Gene3D" id="1.10.260.40">
    <property type="entry name" value="lambda repressor-like DNA-binding domains"/>
    <property type="match status" value="1"/>
</dbReference>
<dbReference type="KEGG" id="bbat:Bdt_2708"/>
<protein>
    <recommendedName>
        <fullName evidence="1">HTH cro/C1-type domain-containing protein</fullName>
    </recommendedName>
</protein>
<gene>
    <name evidence="2" type="ORF">Bdt_2708</name>
</gene>
<dbReference type="EMBL" id="CP002930">
    <property type="protein sequence ID" value="AFY02390.1"/>
    <property type="molecule type" value="Genomic_DNA"/>
</dbReference>
<dbReference type="Pfam" id="PF01381">
    <property type="entry name" value="HTH_3"/>
    <property type="match status" value="1"/>
</dbReference>
<name>K7Z068_BDEBC</name>
<dbReference type="OrthoDB" id="9342826at2"/>
<dbReference type="InterPro" id="IPR001387">
    <property type="entry name" value="Cro/C1-type_HTH"/>
</dbReference>
<dbReference type="PROSITE" id="PS50943">
    <property type="entry name" value="HTH_CROC1"/>
    <property type="match status" value="1"/>
</dbReference>
<evidence type="ECO:0000259" key="1">
    <source>
        <dbReference type="PROSITE" id="PS50943"/>
    </source>
</evidence>
<dbReference type="PATRIC" id="fig|1069642.3.peg.2679"/>
<accession>K7Z068</accession>
<dbReference type="AlphaFoldDB" id="K7Z068"/>
<dbReference type="STRING" id="1069642.Bdt_2708"/>
<feature type="domain" description="HTH cro/C1-type" evidence="1">
    <location>
        <begin position="26"/>
        <end position="80"/>
    </location>
</feature>
<dbReference type="SUPFAM" id="SSF47413">
    <property type="entry name" value="lambda repressor-like DNA-binding domains"/>
    <property type="match status" value="1"/>
</dbReference>
<reference evidence="2 3" key="1">
    <citation type="journal article" date="2012" name="BMC Genomics">
        <title>Genome analysis of a simultaneously predatory and prey-independent, novel Bdellovibrio bacteriovorus from the River Tiber, supports in silico predictions of both ancient and recent lateral gene transfer from diverse bacteria.</title>
        <authorList>
            <person name="Hobley L."/>
            <person name="Lerner T.R."/>
            <person name="Williams L.E."/>
            <person name="Lambert C."/>
            <person name="Till R."/>
            <person name="Milner D.S."/>
            <person name="Basford S.M."/>
            <person name="Capeness M.J."/>
            <person name="Fenton A.K."/>
            <person name="Atterbury R.J."/>
            <person name="Harris M.A."/>
            <person name="Sockett R.E."/>
        </authorList>
    </citation>
    <scope>NUCLEOTIDE SEQUENCE [LARGE SCALE GENOMIC DNA]</scope>
    <source>
        <strain evidence="2 3">Tiberius</strain>
    </source>
</reference>
<evidence type="ECO:0000313" key="3">
    <source>
        <dbReference type="Proteomes" id="UP000010074"/>
    </source>
</evidence>